<organism evidence="1 2">
    <name type="scientific">Lactarius akahatsu</name>
    <dbReference type="NCBI Taxonomy" id="416441"/>
    <lineage>
        <taxon>Eukaryota</taxon>
        <taxon>Fungi</taxon>
        <taxon>Dikarya</taxon>
        <taxon>Basidiomycota</taxon>
        <taxon>Agaricomycotina</taxon>
        <taxon>Agaricomycetes</taxon>
        <taxon>Russulales</taxon>
        <taxon>Russulaceae</taxon>
        <taxon>Lactarius</taxon>
    </lineage>
</organism>
<accession>A0AAD4LIP1</accession>
<keyword evidence="2" id="KW-1185">Reference proteome</keyword>
<dbReference type="EMBL" id="JAKELL010000015">
    <property type="protein sequence ID" value="KAH8994197.1"/>
    <property type="molecule type" value="Genomic_DNA"/>
</dbReference>
<dbReference type="Proteomes" id="UP001201163">
    <property type="component" value="Unassembled WGS sequence"/>
</dbReference>
<gene>
    <name evidence="1" type="ORF">EDB92DRAFT_1815139</name>
</gene>
<evidence type="ECO:0000313" key="2">
    <source>
        <dbReference type="Proteomes" id="UP001201163"/>
    </source>
</evidence>
<evidence type="ECO:0000313" key="1">
    <source>
        <dbReference type="EMBL" id="KAH8994197.1"/>
    </source>
</evidence>
<protein>
    <submittedName>
        <fullName evidence="1">Uncharacterized protein</fullName>
    </submittedName>
</protein>
<dbReference type="AlphaFoldDB" id="A0AAD4LIP1"/>
<proteinExistence type="predicted"/>
<name>A0AAD4LIP1_9AGAM</name>
<sequence length="139" mass="14487">MTRADDLHQNNTCPFLLRGSVPESARGGIDSTYYMHYTAEANRGLGSLGWNKAFSDVHSFVANAKGCTNPHVSLADIPLTNNTGKIPGPLILRVNHGTEHVRRRSSSGSGNGAAGTRVGVVGATVLGALLAGVVTLHLA</sequence>
<reference evidence="1" key="1">
    <citation type="submission" date="2022-01" db="EMBL/GenBank/DDBJ databases">
        <title>Comparative genomics reveals a dynamic genome evolution in the ectomycorrhizal milk-cap (Lactarius) mushrooms.</title>
        <authorList>
            <consortium name="DOE Joint Genome Institute"/>
            <person name="Lebreton A."/>
            <person name="Tang N."/>
            <person name="Kuo A."/>
            <person name="LaButti K."/>
            <person name="Drula E."/>
            <person name="Barry K."/>
            <person name="Clum A."/>
            <person name="Lipzen A."/>
            <person name="Mousain D."/>
            <person name="Ng V."/>
            <person name="Wang R."/>
            <person name="Wang X."/>
            <person name="Dai Y."/>
            <person name="Henrissat B."/>
            <person name="Grigoriev I.V."/>
            <person name="Guerin-Laguette A."/>
            <person name="Yu F."/>
            <person name="Martin F.M."/>
        </authorList>
    </citation>
    <scope>NUCLEOTIDE SEQUENCE</scope>
    <source>
        <strain evidence="1">QP</strain>
    </source>
</reference>
<comment type="caution">
    <text evidence="1">The sequence shown here is derived from an EMBL/GenBank/DDBJ whole genome shotgun (WGS) entry which is preliminary data.</text>
</comment>